<keyword evidence="3" id="KW-1185">Reference proteome</keyword>
<sequence>MPLQPPTPEDSIAGIKYGVLIFSFLGAAVSLSYAKELTRPQAVTAVLTGTAVAVMATPMALHYLDLPASLERAVAFFAGLAAMRAVPVFFTLIDRLRDIKLPWLSDPKE</sequence>
<dbReference type="Proteomes" id="UP000175989">
    <property type="component" value="Unassembled WGS sequence"/>
</dbReference>
<keyword evidence="1" id="KW-0472">Membrane</keyword>
<dbReference type="EMBL" id="LROM01000152">
    <property type="protein sequence ID" value="OEZ91452.1"/>
    <property type="molecule type" value="Genomic_DNA"/>
</dbReference>
<name>A0A1E7W660_9BURK</name>
<dbReference type="AlphaFoldDB" id="A0A1E7W660"/>
<evidence type="ECO:0000313" key="2">
    <source>
        <dbReference type="EMBL" id="OEZ91452.1"/>
    </source>
</evidence>
<reference evidence="3" key="1">
    <citation type="journal article" date="2016" name="Front. Microbiol.">
        <title>Molecular Keys to the Janthinobacterium and Duganella spp. Interaction with the Plant Pathogen Fusarium graminearum.</title>
        <authorList>
            <person name="Haack F.S."/>
            <person name="Poehlein A."/>
            <person name="Kroger C."/>
            <person name="Voigt C.A."/>
            <person name="Piepenbring M."/>
            <person name="Bode H.B."/>
            <person name="Daniel R."/>
            <person name="Schafer W."/>
            <person name="Streit W.R."/>
        </authorList>
    </citation>
    <scope>NUCLEOTIDE SEQUENCE [LARGE SCALE GENOMIC DNA]</scope>
    <source>
        <strain evidence="3">T54</strain>
    </source>
</reference>
<protein>
    <submittedName>
        <fullName evidence="2">Uncharacterized protein</fullName>
    </submittedName>
</protein>
<evidence type="ECO:0000313" key="3">
    <source>
        <dbReference type="Proteomes" id="UP000175989"/>
    </source>
</evidence>
<gene>
    <name evidence="2" type="ORF">DUPY_50640</name>
</gene>
<dbReference type="PATRIC" id="fig|762836.4.peg.5204"/>
<dbReference type="RefSeq" id="WP_070251933.1">
    <property type="nucleotide sequence ID" value="NZ_LROM01000152.1"/>
</dbReference>
<keyword evidence="1" id="KW-1133">Transmembrane helix</keyword>
<evidence type="ECO:0000256" key="1">
    <source>
        <dbReference type="SAM" id="Phobius"/>
    </source>
</evidence>
<comment type="caution">
    <text evidence="2">The sequence shown here is derived from an EMBL/GenBank/DDBJ whole genome shotgun (WGS) entry which is preliminary data.</text>
</comment>
<keyword evidence="1" id="KW-0812">Transmembrane</keyword>
<proteinExistence type="predicted"/>
<feature type="transmembrane region" description="Helical" evidence="1">
    <location>
        <begin position="43"/>
        <end position="61"/>
    </location>
</feature>
<accession>A0A1E7W660</accession>
<feature type="transmembrane region" description="Helical" evidence="1">
    <location>
        <begin position="73"/>
        <end position="93"/>
    </location>
</feature>
<feature type="transmembrane region" description="Helical" evidence="1">
    <location>
        <begin position="12"/>
        <end position="31"/>
    </location>
</feature>
<organism evidence="2 3">
    <name type="scientific">Duganella phyllosphaerae</name>
    <dbReference type="NCBI Taxonomy" id="762836"/>
    <lineage>
        <taxon>Bacteria</taxon>
        <taxon>Pseudomonadati</taxon>
        <taxon>Pseudomonadota</taxon>
        <taxon>Betaproteobacteria</taxon>
        <taxon>Burkholderiales</taxon>
        <taxon>Oxalobacteraceae</taxon>
        <taxon>Telluria group</taxon>
        <taxon>Duganella</taxon>
    </lineage>
</organism>